<dbReference type="PROSITE" id="PS50157">
    <property type="entry name" value="ZINC_FINGER_C2H2_2"/>
    <property type="match status" value="2"/>
</dbReference>
<evidence type="ECO:0000313" key="11">
    <source>
        <dbReference type="EMBL" id="OQD90176.1"/>
    </source>
</evidence>
<keyword evidence="12" id="KW-1185">Reference proteome</keyword>
<feature type="domain" description="C2H2-type" evidence="10">
    <location>
        <begin position="2"/>
        <end position="29"/>
    </location>
</feature>
<dbReference type="Proteomes" id="UP000191612">
    <property type="component" value="Unassembled WGS sequence"/>
</dbReference>
<dbReference type="InterPro" id="IPR036236">
    <property type="entry name" value="Znf_C2H2_sf"/>
</dbReference>
<dbReference type="Pfam" id="PF04082">
    <property type="entry name" value="Fungal_trans"/>
    <property type="match status" value="1"/>
</dbReference>
<dbReference type="Gene3D" id="4.10.240.10">
    <property type="entry name" value="Zn(2)-C6 fungal-type DNA-binding domain"/>
    <property type="match status" value="1"/>
</dbReference>
<dbReference type="AlphaFoldDB" id="A0A1V6QMN1"/>
<dbReference type="Gene3D" id="3.30.160.60">
    <property type="entry name" value="Classic Zinc Finger"/>
    <property type="match status" value="1"/>
</dbReference>
<gene>
    <name evidence="11" type="ORF">PENSOL_c061G07280</name>
</gene>
<evidence type="ECO:0000256" key="7">
    <source>
        <dbReference type="PROSITE-ProRule" id="PRU00042"/>
    </source>
</evidence>
<dbReference type="SMART" id="SM00066">
    <property type="entry name" value="GAL4"/>
    <property type="match status" value="1"/>
</dbReference>
<feature type="domain" description="Zn(2)-C6 fungal-type" evidence="9">
    <location>
        <begin position="80"/>
        <end position="109"/>
    </location>
</feature>
<dbReference type="PANTHER" id="PTHR47660:SF7">
    <property type="entry name" value="TRANSCRIPTION FACTOR WITH C2H2 AND ZN(2)-CYS(6) DNA BINDING DOMAIN (EUROFUNG)"/>
    <property type="match status" value="1"/>
</dbReference>
<dbReference type="InterPro" id="IPR007219">
    <property type="entry name" value="XnlR_reg_dom"/>
</dbReference>
<comment type="caution">
    <text evidence="11">The sequence shown here is derived from an EMBL/GenBank/DDBJ whole genome shotgun (WGS) entry which is preliminary data.</text>
</comment>
<dbReference type="CDD" id="cd12148">
    <property type="entry name" value="fungal_TF_MHR"/>
    <property type="match status" value="1"/>
</dbReference>
<evidence type="ECO:0000256" key="1">
    <source>
        <dbReference type="ARBA" id="ARBA00022723"/>
    </source>
</evidence>
<dbReference type="PROSITE" id="PS00463">
    <property type="entry name" value="ZN2_CY6_FUNGAL_1"/>
    <property type="match status" value="1"/>
</dbReference>
<dbReference type="CDD" id="cd00067">
    <property type="entry name" value="GAL4"/>
    <property type="match status" value="1"/>
</dbReference>
<dbReference type="GO" id="GO:0006351">
    <property type="term" value="P:DNA-templated transcription"/>
    <property type="evidence" value="ECO:0007669"/>
    <property type="project" value="InterPro"/>
</dbReference>
<dbReference type="STRING" id="60172.A0A1V6QMN1"/>
<sequence>MYTCRVCDRTYQSRGSLTRHLRNHSVDSSHHVCPICDVAFSRRDLLRRHYQIHQSENLPVSPSPGSEITKSAPRRRCHTACQRCREARIKCNGEHPCAQCISSQTECQFRALTHRVSRVVEMEAAQEHRSNSDYEDSGSEGEIPPESQPEGALPVAPDMPQSPVSNINSPNMAFLGPAQPILELDQIHRMPPIDQMAEMDFSWAGTVPCNTGSWPWLHESLFLQGNPMLNWPNDFGSSLIDQSNIIQDSGFNVLPDGPAPPSASRTVSSPTQGFTFGTPITAITQTENQIPSEQERIGRSHQPHISDVFDSKGQMALQDKIVHELVAYAGDQTLTPGSQMSRAFYWQSISIRIAEAFKFDSWPSGQPGLSLNRMMDMYKENFSPLWPLLSGKEFDPTHLHPLLFLTVISIGCMYGGERECKFGNMLHEHIRRHLAVSLIGLEDGEGDILWLGQARLLTQVAALYFGQRRAFSYAQHLGAVVIAQARRMDLFSTLGSGITGGCPIEQQVDAWHKNESRKRLAFGILRADVFASVLLNTRPLLSAEEIYLDFPTDDEIWGDLNNTPLDQLVARLKAEAPKALGLPFCDVVRVAEDRGETLLNMNARGYELLIFGLQNHVWRFSHDRSIFPRLTGQSDGIVTQNYNMRSSAGGRLSISASSQSDQLGLTYRQMNDLRDDRVRITETLQRWEQSFTATRTTQTFAKERSSVMSSMLLLHISYLRLCAPLADLHSAAYTLMDKKSLDEKKLQALHNWARGPEATQAVESVRHVWSLLHHEINRDGPEKAKYNLLAFSSLHHAAVVIWAIAGAHPEYTEETPELPGSKNIAPIPIHRGHNKSLLRAVVSLYQRLIPRGWYSFATAAEYMAAHPFPTF</sequence>
<dbReference type="PANTHER" id="PTHR47660">
    <property type="entry name" value="TRANSCRIPTION FACTOR WITH C2H2 AND ZN(2)-CYS(6) DNA BINDING DOMAIN (EUROFUNG)-RELATED-RELATED"/>
    <property type="match status" value="1"/>
</dbReference>
<name>A0A1V6QMN1_9EURO</name>
<dbReference type="PROSITE" id="PS00028">
    <property type="entry name" value="ZINC_FINGER_C2H2_1"/>
    <property type="match status" value="2"/>
</dbReference>
<dbReference type="SUPFAM" id="SSF57667">
    <property type="entry name" value="beta-beta-alpha zinc fingers"/>
    <property type="match status" value="1"/>
</dbReference>
<keyword evidence="4" id="KW-0238">DNA-binding</keyword>
<evidence type="ECO:0000313" key="12">
    <source>
        <dbReference type="Proteomes" id="UP000191612"/>
    </source>
</evidence>
<dbReference type="GO" id="GO:0003677">
    <property type="term" value="F:DNA binding"/>
    <property type="evidence" value="ECO:0007669"/>
    <property type="project" value="UniProtKB-KW"/>
</dbReference>
<protein>
    <recommendedName>
        <fullName evidence="13">Zn(2)-C6 fungal-type domain-containing protein</fullName>
    </recommendedName>
</protein>
<evidence type="ECO:0000256" key="8">
    <source>
        <dbReference type="SAM" id="MobiDB-lite"/>
    </source>
</evidence>
<dbReference type="InterPro" id="IPR013087">
    <property type="entry name" value="Znf_C2H2_type"/>
</dbReference>
<feature type="region of interest" description="Disordered" evidence="8">
    <location>
        <begin position="123"/>
        <end position="171"/>
    </location>
</feature>
<dbReference type="EMBL" id="MDYO01000061">
    <property type="protein sequence ID" value="OQD90176.1"/>
    <property type="molecule type" value="Genomic_DNA"/>
</dbReference>
<dbReference type="InterPro" id="IPR036864">
    <property type="entry name" value="Zn2-C6_fun-type_DNA-bd_sf"/>
</dbReference>
<dbReference type="Pfam" id="PF00096">
    <property type="entry name" value="zf-C2H2"/>
    <property type="match status" value="2"/>
</dbReference>
<proteinExistence type="predicted"/>
<dbReference type="GO" id="GO:0008270">
    <property type="term" value="F:zinc ion binding"/>
    <property type="evidence" value="ECO:0007669"/>
    <property type="project" value="UniProtKB-KW"/>
</dbReference>
<dbReference type="Pfam" id="PF00172">
    <property type="entry name" value="Zn_clus"/>
    <property type="match status" value="1"/>
</dbReference>
<feature type="compositionally biased region" description="Basic and acidic residues" evidence="8">
    <location>
        <begin position="123"/>
        <end position="132"/>
    </location>
</feature>
<keyword evidence="7" id="KW-0863">Zinc-finger</keyword>
<organism evidence="11 12">
    <name type="scientific">Penicillium solitum</name>
    <dbReference type="NCBI Taxonomy" id="60172"/>
    <lineage>
        <taxon>Eukaryota</taxon>
        <taxon>Fungi</taxon>
        <taxon>Dikarya</taxon>
        <taxon>Ascomycota</taxon>
        <taxon>Pezizomycotina</taxon>
        <taxon>Eurotiomycetes</taxon>
        <taxon>Eurotiomycetidae</taxon>
        <taxon>Eurotiales</taxon>
        <taxon>Aspergillaceae</taxon>
        <taxon>Penicillium</taxon>
    </lineage>
</organism>
<keyword evidence="3" id="KW-0805">Transcription regulation</keyword>
<feature type="compositionally biased region" description="Polar residues" evidence="8">
    <location>
        <begin position="162"/>
        <end position="171"/>
    </location>
</feature>
<keyword evidence="6" id="KW-0539">Nucleus</keyword>
<dbReference type="SMART" id="SM00355">
    <property type="entry name" value="ZnF_C2H2"/>
    <property type="match status" value="2"/>
</dbReference>
<keyword evidence="5" id="KW-0804">Transcription</keyword>
<dbReference type="PROSITE" id="PS50048">
    <property type="entry name" value="ZN2_CY6_FUNGAL_2"/>
    <property type="match status" value="1"/>
</dbReference>
<evidence type="ECO:0000256" key="4">
    <source>
        <dbReference type="ARBA" id="ARBA00023125"/>
    </source>
</evidence>
<evidence type="ECO:0000259" key="9">
    <source>
        <dbReference type="PROSITE" id="PS50048"/>
    </source>
</evidence>
<keyword evidence="1" id="KW-0479">Metal-binding</keyword>
<reference evidence="12" key="1">
    <citation type="journal article" date="2017" name="Nat. Microbiol.">
        <title>Global analysis of biosynthetic gene clusters reveals vast potential of secondary metabolite production in Penicillium species.</title>
        <authorList>
            <person name="Nielsen J.C."/>
            <person name="Grijseels S."/>
            <person name="Prigent S."/>
            <person name="Ji B."/>
            <person name="Dainat J."/>
            <person name="Nielsen K.F."/>
            <person name="Frisvad J.C."/>
            <person name="Workman M."/>
            <person name="Nielsen J."/>
        </authorList>
    </citation>
    <scope>NUCLEOTIDE SEQUENCE [LARGE SCALE GENOMIC DNA]</scope>
    <source>
        <strain evidence="12">IBT 29525</strain>
    </source>
</reference>
<evidence type="ECO:0000256" key="5">
    <source>
        <dbReference type="ARBA" id="ARBA00023163"/>
    </source>
</evidence>
<keyword evidence="2" id="KW-0862">Zinc</keyword>
<evidence type="ECO:0008006" key="13">
    <source>
        <dbReference type="Google" id="ProtNLM"/>
    </source>
</evidence>
<evidence type="ECO:0000256" key="6">
    <source>
        <dbReference type="ARBA" id="ARBA00023242"/>
    </source>
</evidence>
<accession>A0A1V6QMN1</accession>
<dbReference type="SUPFAM" id="SSF57701">
    <property type="entry name" value="Zn2/Cys6 DNA-binding domain"/>
    <property type="match status" value="1"/>
</dbReference>
<evidence type="ECO:0000256" key="3">
    <source>
        <dbReference type="ARBA" id="ARBA00023015"/>
    </source>
</evidence>
<evidence type="ECO:0000256" key="2">
    <source>
        <dbReference type="ARBA" id="ARBA00022833"/>
    </source>
</evidence>
<dbReference type="InterPro" id="IPR001138">
    <property type="entry name" value="Zn2Cys6_DnaBD"/>
</dbReference>
<dbReference type="GO" id="GO:0000981">
    <property type="term" value="F:DNA-binding transcription factor activity, RNA polymerase II-specific"/>
    <property type="evidence" value="ECO:0007669"/>
    <property type="project" value="InterPro"/>
</dbReference>
<evidence type="ECO:0000259" key="10">
    <source>
        <dbReference type="PROSITE" id="PS50157"/>
    </source>
</evidence>
<feature type="domain" description="C2H2-type" evidence="10">
    <location>
        <begin position="31"/>
        <end position="58"/>
    </location>
</feature>